<evidence type="ECO:0000256" key="1">
    <source>
        <dbReference type="SAM" id="MobiDB-lite"/>
    </source>
</evidence>
<keyword evidence="3" id="KW-1185">Reference proteome</keyword>
<dbReference type="Proteomes" id="UP000053097">
    <property type="component" value="Unassembled WGS sequence"/>
</dbReference>
<reference evidence="2 3" key="1">
    <citation type="journal article" date="2014" name="Curr. Biol.">
        <title>The genome of the clonal raider ant Cerapachys biroi.</title>
        <authorList>
            <person name="Oxley P.R."/>
            <person name="Ji L."/>
            <person name="Fetter-Pruneda I."/>
            <person name="McKenzie S.K."/>
            <person name="Li C."/>
            <person name="Hu H."/>
            <person name="Zhang G."/>
            <person name="Kronauer D.J."/>
        </authorList>
    </citation>
    <scope>NUCLEOTIDE SEQUENCE [LARGE SCALE GENOMIC DNA]</scope>
</reference>
<proteinExistence type="predicted"/>
<feature type="region of interest" description="Disordered" evidence="1">
    <location>
        <begin position="91"/>
        <end position="111"/>
    </location>
</feature>
<protein>
    <submittedName>
        <fullName evidence="2">Uncharacterized protein</fullName>
    </submittedName>
</protein>
<gene>
    <name evidence="2" type="ORF">X777_04149</name>
</gene>
<evidence type="ECO:0000313" key="3">
    <source>
        <dbReference type="Proteomes" id="UP000053097"/>
    </source>
</evidence>
<dbReference type="AlphaFoldDB" id="A0A026WKW7"/>
<sequence>MMSTAIQEALKKVGFTIRYVERKGVVDCADADDRLTWWWDRLEDRVGRSSTIGSGSGLLAIRRTRTPCSPRRPIPPAPFGYPVVESCRPLATATSHPLGPPEPPTPSRRAL</sequence>
<name>A0A026WKW7_OOCBI</name>
<organism evidence="2 3">
    <name type="scientific">Ooceraea biroi</name>
    <name type="common">Clonal raider ant</name>
    <name type="synonym">Cerapachys biroi</name>
    <dbReference type="NCBI Taxonomy" id="2015173"/>
    <lineage>
        <taxon>Eukaryota</taxon>
        <taxon>Metazoa</taxon>
        <taxon>Ecdysozoa</taxon>
        <taxon>Arthropoda</taxon>
        <taxon>Hexapoda</taxon>
        <taxon>Insecta</taxon>
        <taxon>Pterygota</taxon>
        <taxon>Neoptera</taxon>
        <taxon>Endopterygota</taxon>
        <taxon>Hymenoptera</taxon>
        <taxon>Apocrita</taxon>
        <taxon>Aculeata</taxon>
        <taxon>Formicoidea</taxon>
        <taxon>Formicidae</taxon>
        <taxon>Dorylinae</taxon>
        <taxon>Ooceraea</taxon>
    </lineage>
</organism>
<accession>A0A026WKW7</accession>
<dbReference type="EMBL" id="KK107187">
    <property type="protein sequence ID" value="EZA55744.1"/>
    <property type="molecule type" value="Genomic_DNA"/>
</dbReference>
<feature type="compositionally biased region" description="Pro residues" evidence="1">
    <location>
        <begin position="98"/>
        <end position="111"/>
    </location>
</feature>
<evidence type="ECO:0000313" key="2">
    <source>
        <dbReference type="EMBL" id="EZA55744.1"/>
    </source>
</evidence>